<dbReference type="FunFam" id="1.10.8.1220:FF:000001">
    <property type="entry name" value="Dynein axonemal heavy chain 5"/>
    <property type="match status" value="1"/>
</dbReference>
<dbReference type="FunFam" id="1.10.287.2620:FF:000001">
    <property type="entry name" value="Cytoplasmic dynein heavy chain 1"/>
    <property type="match status" value="1"/>
</dbReference>
<dbReference type="PANTHER" id="PTHR46532:SF11">
    <property type="entry name" value="DYNEIN AXONEMAL HEAVY CHAIN 12"/>
    <property type="match status" value="1"/>
</dbReference>
<evidence type="ECO:0000259" key="18">
    <source>
        <dbReference type="Pfam" id="PF08393"/>
    </source>
</evidence>
<dbReference type="Gene3D" id="1.20.1270.280">
    <property type="match status" value="1"/>
</dbReference>
<reference evidence="28" key="3">
    <citation type="submission" date="2020-05" db="UniProtKB">
        <authorList>
            <consortium name="EnsemblMetazoa"/>
        </authorList>
    </citation>
    <scope>IDENTIFICATION</scope>
    <source>
        <strain evidence="28">USDA</strain>
    </source>
</reference>
<feature type="domain" description="Dynein heavy chain coiled coil stalk" evidence="20">
    <location>
        <begin position="3131"/>
        <end position="3475"/>
    </location>
</feature>
<dbReference type="Gene3D" id="1.20.920.20">
    <property type="match status" value="1"/>
</dbReference>
<evidence type="ECO:0000256" key="3">
    <source>
        <dbReference type="ARBA" id="ARBA00022490"/>
    </source>
</evidence>
<dbReference type="FunFam" id="1.10.8.710:FF:000002">
    <property type="entry name" value="dynein heavy chain 17, axonemal"/>
    <property type="match status" value="1"/>
</dbReference>
<evidence type="ECO:0000256" key="14">
    <source>
        <dbReference type="SAM" id="Coils"/>
    </source>
</evidence>
<protein>
    <submittedName>
        <fullName evidence="27 28">Ciliary dynein heavy chain, putative</fullName>
    </submittedName>
</protein>
<dbReference type="HOGENOM" id="CLU_000038_4_0_1"/>
<evidence type="ECO:0000256" key="13">
    <source>
        <dbReference type="ARBA" id="ARBA00023273"/>
    </source>
</evidence>
<dbReference type="GO" id="GO:0045505">
    <property type="term" value="F:dynein intermediate chain binding"/>
    <property type="evidence" value="ECO:0007669"/>
    <property type="project" value="InterPro"/>
</dbReference>
<evidence type="ECO:0000259" key="25">
    <source>
        <dbReference type="Pfam" id="PF18198"/>
    </source>
</evidence>
<dbReference type="RefSeq" id="XP_002427058.1">
    <property type="nucleotide sequence ID" value="XM_002427013.1"/>
</dbReference>
<dbReference type="EMBL" id="AAZO01003396">
    <property type="status" value="NOT_ANNOTATED_CDS"/>
    <property type="molecule type" value="Genomic_DNA"/>
</dbReference>
<dbReference type="InterPro" id="IPR013594">
    <property type="entry name" value="Dynein_heavy_tail"/>
</dbReference>
<comment type="subcellular location">
    <subcellularLocation>
        <location evidence="1">Cytoplasm</location>
        <location evidence="1">Cytoskeleton</location>
        <location evidence="1">Cilium axoneme</location>
    </subcellularLocation>
</comment>
<evidence type="ECO:0000259" key="17">
    <source>
        <dbReference type="Pfam" id="PF08385"/>
    </source>
</evidence>
<dbReference type="InterPro" id="IPR043160">
    <property type="entry name" value="Dynein_C_barrel"/>
</dbReference>
<dbReference type="GeneID" id="8229691"/>
<dbReference type="Pfam" id="PF17852">
    <property type="entry name" value="Dynein_AAA_lid"/>
    <property type="match status" value="1"/>
</dbReference>
<evidence type="ECO:0000313" key="27">
    <source>
        <dbReference type="EMBL" id="EEB14320.1"/>
    </source>
</evidence>
<dbReference type="SUPFAM" id="SSF52540">
    <property type="entry name" value="P-loop containing nucleoside triphosphate hydrolases"/>
    <property type="match status" value="4"/>
</dbReference>
<dbReference type="EMBL" id="AAZO01003397">
    <property type="status" value="NOT_ANNOTATED_CDS"/>
    <property type="molecule type" value="Genomic_DNA"/>
</dbReference>
<dbReference type="GO" id="GO:0005874">
    <property type="term" value="C:microtubule"/>
    <property type="evidence" value="ECO:0007669"/>
    <property type="project" value="UniProtKB-KW"/>
</dbReference>
<comment type="similarity">
    <text evidence="2">Belongs to the dynein heavy chain family.</text>
</comment>
<dbReference type="Gene3D" id="1.20.58.1120">
    <property type="match status" value="1"/>
</dbReference>
<sequence length="4549" mass="523043">MGDKTAEEDLRLEFISDYLSKTLRLKSDKWPKLLGNEDYKSVLMEFLNNPKVKTIIFTINNSGLLQPLLTYPPNPKNKSVYFIKKEEEAATVENISKLCIFGDMAPNPVEELSVLIEELFVPLLSNPDNQEGWPKCVAEDVMTHIHAFRGTVYQIKGKITGQTLLPMPVGIEKVYQEVQNLIESQGKSVNLQLKSAIEGAVIKWAHQINDVLSESTDILFKNNNHPLPESEINFWNQRLKNLESIFDQLRDPRIKKMAIVLEITESSYTLTFKTFFRNLVAAIIEAKDVCLHLNPLLKMFDDFQGLDFNVATQYLEPILHCICLVWAHSRYYCLSKRIVTLLKMFGNSIVEQCMKQIDPGSVFQGDQENTRNHIIFFEKKLSDFLKTFEKYREALLTYFPEGIEPKPWSFKAHIPFQRLIDFIERLNKLIDFLGTVVDFQKLDRIEFAGIKGRNLGFKIQEMMNEFQTAWMIFNTATYDCLEPDVNSFIIDYEKFQLIAYDFDRRLASIFVQAFDECCNLESLFKLCNIMGSFAKRPVIKKTLEPKYKIILEYFEEELNMCKKIYDEMLLEYQKTGFYKVDRFWAQVSGIICWIIKMKGRVDYPIEPMKMLEYPILESPEAQYLVDKHDQMMTLLDNLEKTTLDNWTKKAPGLIDVCLRKPMLIRSTDNNMLSLNFDPILVCMFREIRYLNAIGPYPFPIAITEFYDRVEQFYSFVHNLNQLISWYNQIRQRSRPVEFNLFEDEITLIDMLLDGGIQYLDWNSPEAEVFILKSRYLIKKLFDRVIEAQENAALIYQLIFQWSNEPLYERTAPRQLLGYEDRVHRVRTSITQAGEDIHELIQINYHLLLDIPLPEHLIASDDEKKIEEEEEEAVGGTEEEQPVAVKKKKTHLKKRRIEEPISPLLAGVLDPPRLLPPLDYRKDDLRKKKAQKSDKDGERPKTHDTPAPGPPASFTLSPSVPQQSLEYLWEQRRIKWEAYLDYVDQVVVAGILSSIACSIGYLIDETDSSVKDRLPLFEVSLELQEPSLIFIPSLGENSAFMDLINLIEEDIFNVGKLIRRVASHKEWPDYEYEARGCLDLHEMGAELIVRAKVVMFDALRYADTLLEYSYLWLDDKQECLSVFLKYGRLLTKEEQEIVLTTGDVNALGLTERFPSTNDFKQIIDNYNDLYKELDNKLEIKKVFENWFQVDCKPFKNALLNTICKWANLFKNHLYNYVLDSISELEEFIIESDGVLLLPVEEGDYDALVRVMAVLKKIRDRQFETDEMFKPLRETIELLKTYEVEFSEETYIQLQELPDKWNNLKKLAVAVKQMIAPLVAKQVNIIRKRIMLFDLRQNLYKEAFKKLPFYSFDCKNIYSILDTVNEEISKMETLRDKITKQAELFEVNVPEFLTLIQVRKDLKSIKLLWDYVNIIEAWFVEWKATSWKNIDIEGVDFECKRFGKELRGLDKEVRSWNKLGNKVNVKFVMTDSTTLADLINLNLHQFEEEVKTIVDKSVKEMAMEKTLKELEVTWKNMEFEKQHHARTNTAIIAASEELIEILENDQNQLQNMMSSKFIDYFYNEVSSWQNKLSNADQVITAWMEVQRSWQHLESIFIGSEDIRSQLPEDSKRFEGIDRTFKGLLANMVKDLNVIRSTNKPGLIPQLEDLEKQLVMCEKALSNYLETKRLAYPRFYFVSSADLLDILSNGNQPELVGRHLPKLYDSIGKLKYQSGTKFAKGMYAKDGEYVEFKGVCDCSGKVEHWLNRVTDIMRKTLRIYFSNGVVAYDEMSRDQFLFAFPAQVALCGTQIWWTTEVNIAFERLEEGYENALKDYNRKQIYQLNVLITLLCGDLSKGDRQKIMAVCTIDVHSRDVIAKMILQKIESSTAFQWQSQLRHRWDLKVKDCFGNICDAQFRYDYEYLGCTPRLVITPLTDRCYITLTQSLHLIMGGAPAGPAGTGKTETTKDLGRALGFMVYVFNCSEQMDYKSCGNIYKGLAQTGAWGCFDEFNRISVEVLSVVAVQVKIIQDAIKTKKNKFNFLGEMINLVSTVGIFITMNPGYAGRTELPENLKALFRPCAMVVPDFELICEIMLVAEGFQEARLLARKFITLYTLCRELLSKQDHYDWGLRAIKSVLVVAGSLKRGDRLRPEDQVLMRALRDFNIPKIVTDDLPIFMGLIGDLFPALDVPRKRDLDFEKAIKGAALDLKLQPEDNFILKCVQLEELFDVRHSVFIVGFAGTGKSQVWKTLNRTYANQKKKPWYNDLNPKAVTNDELFGVINPSTREWKDGLFSVIMRDQANMAGYGPKWIVLDGDIDPMWIESLNTLMDDNKVLTLASNERIALTPSMRLLFEISNLRTATPATVSRAGILYINPQDLGWSPFVASWLDTRTSQSEIAQLNVLFDKYVTPCLETLKTKFKKITPLPEINHIQMLCHLLDYLLIPANVPNDCPKEWYEIYFAWACVWAFGSSMFQDQLIDWRNEFNKWWVNEFKVVKFPTAGTIFHYFIDQETKKFLPWTEKVVHYEFDPDVPLQCTLVNTSETTRLRYFMDIFTAVKIPIMFVGSAGSGKSVIVADKIDNLPESYAVTKVPFNFYTTSEMLQKMLEKPLEKKAGRNYGPPGNKRMIYFIDDMNMPEVDAYGTVQPHTLIRQHIDYNHWYDRVKLTLKEIHNCLYVSCMNPTAGSFTIDPRLQRHFAVFAVSLPSGDALFSIFEKILSGHLGYPGSKFNPALLKSVSNLVSVALQLHQKMSQTFLPTAIRFHYVFNMRDLSNIFQGILFSTPECLPTPASLIKLWLHEVNRVYCDKLIDEKDIKTFQSLVLEITRKGIEEFNEHEVFVNPLMYCHFAEGIGESKYLPVDSWASMNKLLEEALSQYNDLIAAMNLVLFEDAMHHICRINRILEAPRGNALLVGVGGSGKQSLSRLASFISSLEVFQIQLKKGYSLADLKADVSVQYIKAGLKGMGIVFLMTDAQVAEEKFLVVINDCLASGEISELFPDDEVDNLINTIRTEVKTAGIIDTKENCWKYFIDKVRRLLKVVLCFSPVGSTLRVRSRKFPAVVNCTAIDWFHEWPYEALLSVSLRFLEELEALPAKLRPSVSKFMANTHTSVNQMSQIYLTNERRYNYTTPKSFLEQISLYFKLLNEKNKANLDRIQKLENGLTKLVSTSVQVDGLKKVLAAQEIVLGEKNAAADALITVVGAESEKVSKEKAIAAEEEEKVRAIEEDVSAKQKVCEEDLAKAEPALLAAQAALDTLDKTNLTEYKSFGTPPPGTDEVAAAVMVLFAPKGKIPKMQDRNWKNCKIMMSKVDTFLDQLKHYDKENMQPEAVKAVQYYIDKPDFDPERIKTKSQAAAGLCSWVINIIKFYDVYVYVEPKRQALMKANKDLQEARDKLKFLKEKLVDLEEKLGKLTSEFDSAMAAKMKCQAEADATALTINLANRLVGGLASENIRWRQSVSNLKSVGETLPGDVLLVTAFISYVGCFNKRYRIDLMEKNWIPFIKTPKIPVMEESDPLSLLIDDAIIAKWNNEGLPNDRMSIENATILVNSARWPLMIDPQLQGIKWIKNKYGEDLKVIRLGQKSYLDIIENSISEGDTVLIEYIGESVDAVLEPLLSRALIRKGRAIKIGDKEVDFNPNFRLILQTKLANPHYKPEMQAQTTLINFTVTKDGLEDQLLGGVVKAERPDLEELKTELTQQQNTFKITLKFLEDDLLYRLSSAGDDILSDVALVENLETTKKTADDIIVKVAEAKITSVKIDEAREHYRPVATRASLLYFVLNDLCKINPMYQFSLKAFTIVFLKALATTEKATNLRNRVSNLIETVTYNVFMYTSRALFEADKLIFKAQMAIQILLDAKEVEPEVLDFLLRFPANPNVYSPVDFLTHLGWGGVKTLSNLSEFKNLDKDIEGSAKRWKKFVESEKPEREKLPQEWKNKTALQRLCIMRCLRPDRMIYAVGTFIEEKLGLRFAEARSIEFAKSYEESSSETPIFFILSPGVDPLKDVEKLGKKLGYTMDKKNFHNVSLGQGQETVAEEAMETSSRNGHWVILQNVHLVKNWLPTLEKKMEQCMEGANENYRLYISAEPAPSEEFHIIPQGILESAIKITNEPPTGMLANIHKALDNFTQETFDSCSKEAEFKGILFALCYFHAVVAERRKFGSQGWNRVYPFNNGDLTISVSVLYNYLENNSKIPWEDLRYLFGEIMYGGHITDDWDRRLCRTYLEEFMRPELLDGDLYFAPGFLAPPNSDFVGYHNYIDDALPSESPSLYGLHINAEIGFLTTLSENMFRVIFEMQPRDAGSGDGAKMTKEEKLKIILDDILDKAPEEFNMIDIMGKVEDKTPYILVAFQELERMNILFREIKRSLKELDLGLKGELTISTDMETLMTTLFLDQIPPAWAKRAYPSLLPLGAWYADLIVRLKELETWAQDFNLPAAVWLAGFFNPQSFLTAILQSTARKNEWPLDKMCLHCEVTKKVREEFTGPPREGANIWGLYMEGARWDTSSGGIVESKVKELFPTMPVIYIKAITQDKQDLRGLYECPVYKTRQRGPTYVWTFNLKTKQKPAKWTLAGVALLLGI</sequence>
<dbReference type="InterPro" id="IPR041466">
    <property type="entry name" value="Dynein_AAA5_ext"/>
</dbReference>
<dbReference type="Pfam" id="PF17857">
    <property type="entry name" value="AAA_lid_1"/>
    <property type="match status" value="1"/>
</dbReference>
<dbReference type="FunFam" id="1.20.1270.280:FF:000003">
    <property type="entry name" value="Dynein axonemal heavy chain 17"/>
    <property type="match status" value="1"/>
</dbReference>
<evidence type="ECO:0000256" key="4">
    <source>
        <dbReference type="ARBA" id="ARBA00022701"/>
    </source>
</evidence>
<dbReference type="FunFam" id="3.40.50.300:FF:000049">
    <property type="entry name" value="Dynein, axonemal, heavy chain 5"/>
    <property type="match status" value="1"/>
</dbReference>
<feature type="domain" description="Dynein heavy chain AAA 5 extension" evidence="23">
    <location>
        <begin position="2378"/>
        <end position="2497"/>
    </location>
</feature>
<feature type="domain" description="Dynein heavy chain 3 AAA+ lid" evidence="24">
    <location>
        <begin position="2715"/>
        <end position="2809"/>
    </location>
</feature>
<evidence type="ECO:0000259" key="23">
    <source>
        <dbReference type="Pfam" id="PF17852"/>
    </source>
</evidence>
<evidence type="ECO:0000256" key="8">
    <source>
        <dbReference type="ARBA" id="ARBA00023017"/>
    </source>
</evidence>
<dbReference type="FunFam" id="3.40.50.300:FF:000667">
    <property type="entry name" value="Dynein axonemal heavy chain 11"/>
    <property type="match status" value="1"/>
</dbReference>
<evidence type="ECO:0000259" key="26">
    <source>
        <dbReference type="Pfam" id="PF18199"/>
    </source>
</evidence>
<dbReference type="Pfam" id="PF18198">
    <property type="entry name" value="AAA_lid_11"/>
    <property type="match status" value="1"/>
</dbReference>
<dbReference type="Pfam" id="PF12775">
    <property type="entry name" value="AAA_7"/>
    <property type="match status" value="1"/>
</dbReference>
<feature type="coiled-coil region" evidence="14">
    <location>
        <begin position="3354"/>
        <end position="3395"/>
    </location>
</feature>
<feature type="domain" description="Dynein heavy chain region D6 P-loop" evidence="16">
    <location>
        <begin position="3958"/>
        <end position="4078"/>
    </location>
</feature>
<dbReference type="InterPro" id="IPR024743">
    <property type="entry name" value="Dynein_HC_stalk"/>
</dbReference>
<dbReference type="FunFam" id="1.20.920.20:FF:000003">
    <property type="entry name" value="Dynein axonemal heavy chain 17"/>
    <property type="match status" value="1"/>
</dbReference>
<dbReference type="Gene3D" id="1.10.472.130">
    <property type="match status" value="1"/>
</dbReference>
<dbReference type="Gene3D" id="1.10.8.710">
    <property type="match status" value="1"/>
</dbReference>
<dbReference type="Pfam" id="PF08393">
    <property type="entry name" value="DHC_N2"/>
    <property type="match status" value="1"/>
</dbReference>
<evidence type="ECO:0000259" key="21">
    <source>
        <dbReference type="Pfam" id="PF12780"/>
    </source>
</evidence>
<feature type="domain" description="Dynein heavy chain hydrolytic ATP-binding dynein motor region" evidence="19">
    <location>
        <begin position="1895"/>
        <end position="2221"/>
    </location>
</feature>
<dbReference type="Pfam" id="PF12781">
    <property type="entry name" value="AAA_9"/>
    <property type="match status" value="1"/>
</dbReference>
<dbReference type="InterPro" id="IPR042219">
    <property type="entry name" value="AAA_lid_11_sf"/>
</dbReference>
<keyword evidence="12" id="KW-0206">Cytoskeleton</keyword>
<evidence type="ECO:0000259" key="20">
    <source>
        <dbReference type="Pfam" id="PF12777"/>
    </source>
</evidence>
<evidence type="ECO:0000256" key="15">
    <source>
        <dbReference type="SAM" id="MobiDB-lite"/>
    </source>
</evidence>
<dbReference type="FunFam" id="3.20.180.20:FF:000001">
    <property type="entry name" value="Dynein axonemal heavy chain 5"/>
    <property type="match status" value="1"/>
</dbReference>
<dbReference type="GO" id="GO:0005524">
    <property type="term" value="F:ATP binding"/>
    <property type="evidence" value="ECO:0007669"/>
    <property type="project" value="UniProtKB-KW"/>
</dbReference>
<feature type="coiled-coil region" evidence="14">
    <location>
        <begin position="3173"/>
        <end position="3208"/>
    </location>
</feature>
<dbReference type="KEGG" id="phu:Phum_PHUM292900"/>
<dbReference type="GO" id="GO:0005858">
    <property type="term" value="C:axonemal dynein complex"/>
    <property type="evidence" value="ECO:0007669"/>
    <property type="project" value="TreeGrafter"/>
</dbReference>
<dbReference type="InterPro" id="IPR041228">
    <property type="entry name" value="Dynein_C"/>
</dbReference>
<evidence type="ECO:0000313" key="28">
    <source>
        <dbReference type="EnsemblMetazoa" id="PHUM292900-PA"/>
    </source>
</evidence>
<dbReference type="PANTHER" id="PTHR46532">
    <property type="entry name" value="MALE FERTILITY FACTOR KL5"/>
    <property type="match status" value="1"/>
</dbReference>
<dbReference type="Pfam" id="PF12780">
    <property type="entry name" value="AAA_8"/>
    <property type="match status" value="1"/>
</dbReference>
<dbReference type="InParanoid" id="E0VLR4"/>
<keyword evidence="13" id="KW-0966">Cell projection</keyword>
<evidence type="ECO:0000259" key="24">
    <source>
        <dbReference type="Pfam" id="PF17857"/>
    </source>
</evidence>
<dbReference type="Gene3D" id="1.10.8.720">
    <property type="entry name" value="Region D6 of dynein motor"/>
    <property type="match status" value="1"/>
</dbReference>
<evidence type="ECO:0000259" key="16">
    <source>
        <dbReference type="Pfam" id="PF03028"/>
    </source>
</evidence>
<dbReference type="InterPro" id="IPR026983">
    <property type="entry name" value="DHC"/>
</dbReference>
<dbReference type="InterPro" id="IPR035706">
    <property type="entry name" value="AAA_9"/>
</dbReference>
<dbReference type="FunFam" id="3.40.50.300:FF:000411">
    <property type="entry name" value="dynein heavy chain 17, axonemal"/>
    <property type="match status" value="1"/>
</dbReference>
<dbReference type="Gene3D" id="1.10.287.2620">
    <property type="match status" value="1"/>
</dbReference>
<proteinExistence type="inferred from homology"/>
<dbReference type="EnsemblMetazoa" id="PHUM292900-RA">
    <property type="protein sequence ID" value="PHUM292900-PA"/>
    <property type="gene ID" value="PHUM292900"/>
</dbReference>
<dbReference type="Gene3D" id="3.20.180.20">
    <property type="entry name" value="Dynein heavy chain, N-terminal domain 2"/>
    <property type="match status" value="1"/>
</dbReference>
<dbReference type="FunFam" id="1.10.8.720:FF:000002">
    <property type="entry name" value="Dynein heavy chain 9, axonemal"/>
    <property type="match status" value="1"/>
</dbReference>
<dbReference type="Gene3D" id="1.20.920.30">
    <property type="match status" value="1"/>
</dbReference>
<dbReference type="Gene3D" id="1.10.8.1220">
    <property type="match status" value="1"/>
</dbReference>
<dbReference type="GO" id="GO:0008569">
    <property type="term" value="F:minus-end-directed microtubule motor activity"/>
    <property type="evidence" value="ECO:0007669"/>
    <property type="project" value="InterPro"/>
</dbReference>
<dbReference type="Gene3D" id="6.10.140.1060">
    <property type="match status" value="1"/>
</dbReference>
<keyword evidence="10" id="KW-0969">Cilium</keyword>
<gene>
    <name evidence="28" type="primary">8229691</name>
    <name evidence="27" type="ORF">Phum_PHUM292900</name>
</gene>
<dbReference type="FunFam" id="1.20.920.30:FF:000003">
    <property type="entry name" value="Dynein axonemal heavy chain 17"/>
    <property type="match status" value="1"/>
</dbReference>
<dbReference type="InterPro" id="IPR013602">
    <property type="entry name" value="Dynein_heavy_linker"/>
</dbReference>
<feature type="region of interest" description="Disordered" evidence="15">
    <location>
        <begin position="917"/>
        <end position="957"/>
    </location>
</feature>
<dbReference type="InterPro" id="IPR004273">
    <property type="entry name" value="Dynein_heavy_D6_P-loop"/>
</dbReference>
<dbReference type="GO" id="GO:0007018">
    <property type="term" value="P:microtubule-based movement"/>
    <property type="evidence" value="ECO:0007669"/>
    <property type="project" value="InterPro"/>
</dbReference>
<evidence type="ECO:0000256" key="10">
    <source>
        <dbReference type="ARBA" id="ARBA00023069"/>
    </source>
</evidence>
<keyword evidence="9 14" id="KW-0175">Coiled coil</keyword>
<keyword evidence="4" id="KW-0493">Microtubule</keyword>
<keyword evidence="5" id="KW-0677">Repeat</keyword>
<dbReference type="Proteomes" id="UP000009046">
    <property type="component" value="Unassembled WGS sequence"/>
</dbReference>
<dbReference type="Pfam" id="PF08385">
    <property type="entry name" value="DHC_N1"/>
    <property type="match status" value="1"/>
</dbReference>
<evidence type="ECO:0000256" key="9">
    <source>
        <dbReference type="ARBA" id="ARBA00023054"/>
    </source>
</evidence>
<dbReference type="Gene3D" id="3.10.490.20">
    <property type="match status" value="1"/>
</dbReference>
<feature type="compositionally biased region" description="Basic and acidic residues" evidence="15">
    <location>
        <begin position="918"/>
        <end position="943"/>
    </location>
</feature>
<evidence type="ECO:0000256" key="12">
    <source>
        <dbReference type="ARBA" id="ARBA00023212"/>
    </source>
</evidence>
<feature type="domain" description="Dynein heavy chain ATP-binding dynein motor region" evidence="22">
    <location>
        <begin position="3500"/>
        <end position="3717"/>
    </location>
</feature>
<dbReference type="InterPro" id="IPR035699">
    <property type="entry name" value="AAA_6"/>
</dbReference>
<evidence type="ECO:0000259" key="22">
    <source>
        <dbReference type="Pfam" id="PF12781"/>
    </source>
</evidence>
<dbReference type="STRING" id="121224.E0VLR4"/>
<dbReference type="InterPro" id="IPR041589">
    <property type="entry name" value="DNAH3_AAA_lid_1"/>
</dbReference>
<dbReference type="Pfam" id="PF12777">
    <property type="entry name" value="MT"/>
    <property type="match status" value="1"/>
</dbReference>
<keyword evidence="11" id="KW-0505">Motor protein</keyword>
<dbReference type="GO" id="GO:0051959">
    <property type="term" value="F:dynein light intermediate chain binding"/>
    <property type="evidence" value="ECO:0007669"/>
    <property type="project" value="InterPro"/>
</dbReference>
<dbReference type="CTD" id="8229691"/>
<dbReference type="Pfam" id="PF03028">
    <property type="entry name" value="Dynein_heavy"/>
    <property type="match status" value="1"/>
</dbReference>
<keyword evidence="3" id="KW-0963">Cytoplasm</keyword>
<feature type="compositionally biased region" description="Acidic residues" evidence="15">
    <location>
        <begin position="867"/>
        <end position="880"/>
    </location>
</feature>
<dbReference type="FunFam" id="1.20.58.1120:FF:000002">
    <property type="entry name" value="Dynein heavy chain 9, axonemal"/>
    <property type="match status" value="1"/>
</dbReference>
<feature type="domain" description="Dynein heavy chain linker" evidence="18">
    <location>
        <begin position="1452"/>
        <end position="1757"/>
    </location>
</feature>
<dbReference type="Gene3D" id="3.40.50.300">
    <property type="entry name" value="P-loop containing nucleotide triphosphate hydrolases"/>
    <property type="match status" value="5"/>
</dbReference>
<dbReference type="InterPro" id="IPR027417">
    <property type="entry name" value="P-loop_NTPase"/>
</dbReference>
<evidence type="ECO:0000256" key="6">
    <source>
        <dbReference type="ARBA" id="ARBA00022741"/>
    </source>
</evidence>
<dbReference type="eggNOG" id="KOG3595">
    <property type="taxonomic scope" value="Eukaryota"/>
</dbReference>
<evidence type="ECO:0000256" key="1">
    <source>
        <dbReference type="ARBA" id="ARBA00004430"/>
    </source>
</evidence>
<evidence type="ECO:0000256" key="5">
    <source>
        <dbReference type="ARBA" id="ARBA00022737"/>
    </source>
</evidence>
<feature type="domain" description="Dynein heavy chain tail" evidence="17">
    <location>
        <begin position="195"/>
        <end position="768"/>
    </location>
</feature>
<dbReference type="FunFam" id="3.40.50.300:FF:001810">
    <property type="entry name" value="Cytoplasmic dynein 2 heavy chain 1"/>
    <property type="match status" value="1"/>
</dbReference>
<organism>
    <name type="scientific">Pediculus humanus subsp. corporis</name>
    <name type="common">Body louse</name>
    <dbReference type="NCBI Taxonomy" id="121224"/>
    <lineage>
        <taxon>Eukaryota</taxon>
        <taxon>Metazoa</taxon>
        <taxon>Ecdysozoa</taxon>
        <taxon>Arthropoda</taxon>
        <taxon>Hexapoda</taxon>
        <taxon>Insecta</taxon>
        <taxon>Pterygota</taxon>
        <taxon>Neoptera</taxon>
        <taxon>Paraneoptera</taxon>
        <taxon>Psocodea</taxon>
        <taxon>Troctomorpha</taxon>
        <taxon>Phthiraptera</taxon>
        <taxon>Anoplura</taxon>
        <taxon>Pediculidae</taxon>
        <taxon>Pediculus</taxon>
    </lineage>
</organism>
<keyword evidence="6" id="KW-0547">Nucleotide-binding</keyword>
<evidence type="ECO:0000256" key="11">
    <source>
        <dbReference type="ARBA" id="ARBA00023175"/>
    </source>
</evidence>
<dbReference type="OrthoDB" id="447173at2759"/>
<dbReference type="InterPro" id="IPR043157">
    <property type="entry name" value="Dynein_AAA1S"/>
</dbReference>
<dbReference type="FunFam" id="3.10.490.20:FF:000002">
    <property type="entry name" value="Dynein axonemal heavy chain 17"/>
    <property type="match status" value="1"/>
</dbReference>
<dbReference type="VEuPathDB" id="VectorBase:PHUM292900"/>
<feature type="domain" description="Dynein heavy chain AAA lid" evidence="25">
    <location>
        <begin position="4110"/>
        <end position="4246"/>
    </location>
</feature>
<dbReference type="InterPro" id="IPR042228">
    <property type="entry name" value="Dynein_linker_3"/>
</dbReference>
<dbReference type="Gene3D" id="1.20.140.100">
    <property type="entry name" value="Dynein heavy chain, N-terminal domain 2"/>
    <property type="match status" value="1"/>
</dbReference>
<dbReference type="EMBL" id="DS235281">
    <property type="protein sequence ID" value="EEB14320.1"/>
    <property type="molecule type" value="Genomic_DNA"/>
</dbReference>
<evidence type="ECO:0000313" key="29">
    <source>
        <dbReference type="Proteomes" id="UP000009046"/>
    </source>
</evidence>
<dbReference type="Pfam" id="PF18199">
    <property type="entry name" value="Dynein_C"/>
    <property type="match status" value="1"/>
</dbReference>
<reference evidence="27" key="1">
    <citation type="submission" date="2007-04" db="EMBL/GenBank/DDBJ databases">
        <title>Annotation of Pediculus humanus corporis strain USDA.</title>
        <authorList>
            <person name="Kirkness E."/>
            <person name="Hannick L."/>
            <person name="Hass B."/>
            <person name="Bruggner R."/>
            <person name="Lawson D."/>
            <person name="Bidwell S."/>
            <person name="Joardar V."/>
            <person name="Caler E."/>
            <person name="Walenz B."/>
            <person name="Inman J."/>
            <person name="Schobel S."/>
            <person name="Galinsky K."/>
            <person name="Amedeo P."/>
            <person name="Strausberg R."/>
        </authorList>
    </citation>
    <scope>NUCLEOTIDE SEQUENCE</scope>
    <source>
        <strain evidence="27">USDA</strain>
    </source>
</reference>
<feature type="domain" description="Dynein heavy chain AAA module D4" evidence="21">
    <location>
        <begin position="2858"/>
        <end position="3117"/>
    </location>
</feature>
<keyword evidence="7" id="KW-0067">ATP-binding</keyword>
<reference evidence="27" key="2">
    <citation type="submission" date="2007-04" db="EMBL/GenBank/DDBJ databases">
        <title>The genome of the human body louse.</title>
        <authorList>
            <consortium name="The Human Body Louse Genome Consortium"/>
            <person name="Kirkness E."/>
            <person name="Walenz B."/>
            <person name="Hass B."/>
            <person name="Bruggner R."/>
            <person name="Strausberg R."/>
        </authorList>
    </citation>
    <scope>NUCLEOTIDE SEQUENCE</scope>
    <source>
        <strain evidence="27">USDA</strain>
    </source>
</reference>
<evidence type="ECO:0000256" key="2">
    <source>
        <dbReference type="ARBA" id="ARBA00008887"/>
    </source>
</evidence>
<dbReference type="Pfam" id="PF12774">
    <property type="entry name" value="AAA_6"/>
    <property type="match status" value="1"/>
</dbReference>
<name>E0VLR4_PEDHC</name>
<accession>E0VLR4</accession>
<dbReference type="InterPro" id="IPR041658">
    <property type="entry name" value="AAA_lid_11"/>
</dbReference>
<dbReference type="FunFam" id="1.20.140.100:FF:000001">
    <property type="entry name" value="dynein heavy chain 17, axonemal"/>
    <property type="match status" value="1"/>
</dbReference>
<dbReference type="OMA" id="ENIRWRQ"/>
<keyword evidence="29" id="KW-1185">Reference proteome</keyword>
<feature type="region of interest" description="Disordered" evidence="15">
    <location>
        <begin position="859"/>
        <end position="888"/>
    </location>
</feature>
<keyword evidence="8" id="KW-0243">Dynein</keyword>
<feature type="domain" description="Dynein heavy chain C-terminal" evidence="26">
    <location>
        <begin position="4255"/>
        <end position="4547"/>
    </location>
</feature>
<evidence type="ECO:0000256" key="7">
    <source>
        <dbReference type="ARBA" id="ARBA00022840"/>
    </source>
</evidence>
<dbReference type="InterPro" id="IPR042222">
    <property type="entry name" value="Dynein_2_N"/>
</dbReference>
<dbReference type="GO" id="GO:0097729">
    <property type="term" value="C:9+2 motile cilium"/>
    <property type="evidence" value="ECO:0007669"/>
    <property type="project" value="UniProtKB-ARBA"/>
</dbReference>
<dbReference type="InterPro" id="IPR024317">
    <property type="entry name" value="Dynein_heavy_chain_D4_dom"/>
</dbReference>
<evidence type="ECO:0000259" key="19">
    <source>
        <dbReference type="Pfam" id="PF12774"/>
    </source>
</evidence>
<dbReference type="FunFam" id="3.40.50.300:FF:000219">
    <property type="entry name" value="Dynein axonemal heavy chain 17"/>
    <property type="match status" value="1"/>
</dbReference>